<sequence>MRKIYLFLMCMIWSITVFAQQTRRVEGKVTEQGSGLPLIGVSVQVKGTKTGATTDQDGRYAIQVPSQGSSTLVFTYVGYLQKEMSVGDKGVINLTLAEDSKTLNDVVVIGYGTVARKDITGSVSSVNMDDMSKAPVKSFDEALAGRIAGVQVSSSEGKPGAGINIIVRGSNSLTQDNSPLYVIDGFPIEGPDNNVLSPSEIESIEVLKDASATAIYGARGANGVILITSKKGKEGAPVINYNGYYGFQRNINTVEMMDPYEFVKLQNEIDPVGILQSYFKDGKTLESYRNEQGINWQDRLFRTAPMHNHDISLRGGSNNTRYSVSANMLGQDGVIINSGFRRYQGKVTLDQNINKKFKVGTNLFYTSTKTFGTSPSAPDAAFSAMNYLMYSVWGYRPLSGSNFDLENSLTDPDLNPTNDYRINPILSAKNELRQTFTNNFIGNAYGEYQLSKDLKLKVSGGVNRTSSRNESFNNSLTRYGYAGSTDKVNGTILYTDVNNWLNENTLTYNKTINKDHTINILGGVTFQGSDYHRYGVSANHLPNESLGLSGLDEGIPVKVTAINSEWSLMSFLSRVNYNYKGRYLLTGSFRADGSSKFRADNRWSYFPSAAFAWRAINEDFLKKSTVFSDAKLRMSWGITGNNRVSDYASYARLSFDNTSGVYNAYYAFNNSLQQGVYPTSLANLDLKWENTAQSNLGVDLGFLKQRITLTMDYYKKTTSDLLLNAQLPLTTGYVDAFKNIGKTSNAGFEFALNTVNVDTKNFSWNSSLNISFNRNKVLELTQNQESLLTNVNWDQDFKNLPLYIAKKGQPLGQMYGYIWEGVYQYSDFDQLPNGSYVLKDLVTTNTSDRSSATTIKPGDIKYKDLNGDGVINDNDRTVIGRGYPIHQGGFNNNFRYKQFDLGVFMQWSYGNDIVNANRLLFEAGNKTNLNQYATFQNRWTPENTNTDMPRVGGKGPNAYSSRIIEDGSYLRLKTVSLGYTFEPSLLKRMKVKTLRVYASAQNLFTWTNYSGSDPEVSVYYTALTPGFDYSSYPRPKTITFGLNLSL</sequence>
<dbReference type="Proteomes" id="UP001246858">
    <property type="component" value="Unassembled WGS sequence"/>
</dbReference>
<evidence type="ECO:0000313" key="1">
    <source>
        <dbReference type="EMBL" id="MDR6785619.1"/>
    </source>
</evidence>
<accession>A0ACC6L1Z6</accession>
<reference evidence="1" key="1">
    <citation type="submission" date="2023-07" db="EMBL/GenBank/DDBJ databases">
        <title>Sorghum-associated microbial communities from plants grown in Nebraska, USA.</title>
        <authorList>
            <person name="Schachtman D."/>
        </authorList>
    </citation>
    <scope>NUCLEOTIDE SEQUENCE</scope>
    <source>
        <strain evidence="1">2697</strain>
    </source>
</reference>
<evidence type="ECO:0000313" key="2">
    <source>
        <dbReference type="Proteomes" id="UP001246858"/>
    </source>
</evidence>
<organism evidence="1 2">
    <name type="scientific">Pedobacter africanus</name>
    <dbReference type="NCBI Taxonomy" id="151894"/>
    <lineage>
        <taxon>Bacteria</taxon>
        <taxon>Pseudomonadati</taxon>
        <taxon>Bacteroidota</taxon>
        <taxon>Sphingobacteriia</taxon>
        <taxon>Sphingobacteriales</taxon>
        <taxon>Sphingobacteriaceae</taxon>
        <taxon>Pedobacter</taxon>
    </lineage>
</organism>
<protein>
    <submittedName>
        <fullName evidence="1">TonB-linked SusC/RagA family outer membrane protein</fullName>
    </submittedName>
</protein>
<comment type="caution">
    <text evidence="1">The sequence shown here is derived from an EMBL/GenBank/DDBJ whole genome shotgun (WGS) entry which is preliminary data.</text>
</comment>
<gene>
    <name evidence="1" type="ORF">J2X78_004204</name>
</gene>
<dbReference type="EMBL" id="JAVDTF010000004">
    <property type="protein sequence ID" value="MDR6785619.1"/>
    <property type="molecule type" value="Genomic_DNA"/>
</dbReference>
<proteinExistence type="predicted"/>
<keyword evidence="2" id="KW-1185">Reference proteome</keyword>
<name>A0ACC6L1Z6_9SPHI</name>